<dbReference type="InterPro" id="IPR039297">
    <property type="entry name" value="COX7a"/>
</dbReference>
<comment type="pathway">
    <text evidence="2">Energy metabolism; oxidative phosphorylation.</text>
</comment>
<protein>
    <recommendedName>
        <fullName evidence="12">Cytochrome c oxidase subunit 7A2, mitochondrial</fullName>
    </recommendedName>
    <alternativeName>
        <fullName evidence="13">Cytochrome c oxidase subunit VIIa-liver/heart</fullName>
    </alternativeName>
</protein>
<evidence type="ECO:0000256" key="4">
    <source>
        <dbReference type="ARBA" id="ARBA00022692"/>
    </source>
</evidence>
<reference evidence="14" key="2">
    <citation type="submission" date="2025-08" db="UniProtKB">
        <authorList>
            <consortium name="Ensembl"/>
        </authorList>
    </citation>
    <scope>IDENTIFICATION</scope>
</reference>
<accession>A0AAQ4QMZ0</accession>
<evidence type="ECO:0000256" key="7">
    <source>
        <dbReference type="ARBA" id="ARBA00022989"/>
    </source>
</evidence>
<dbReference type="SUPFAM" id="SSF81419">
    <property type="entry name" value="Mitochondrial cytochrome c oxidase subunit VIIa"/>
    <property type="match status" value="1"/>
</dbReference>
<evidence type="ECO:0000256" key="2">
    <source>
        <dbReference type="ARBA" id="ARBA00004673"/>
    </source>
</evidence>
<comment type="subcellular location">
    <subcellularLocation>
        <location evidence="1">Mitochondrion inner membrane</location>
        <topology evidence="1">Single-pass membrane protein</topology>
    </subcellularLocation>
</comment>
<evidence type="ECO:0000256" key="9">
    <source>
        <dbReference type="ARBA" id="ARBA00023002"/>
    </source>
</evidence>
<keyword evidence="11" id="KW-0472">Membrane</keyword>
<dbReference type="GO" id="GO:0016491">
    <property type="term" value="F:oxidoreductase activity"/>
    <property type="evidence" value="ECO:0007669"/>
    <property type="project" value="UniProtKB-KW"/>
</dbReference>
<keyword evidence="7" id="KW-1133">Transmembrane helix</keyword>
<name>A0AAQ4QMZ0_GASAC</name>
<dbReference type="GO" id="GO:0006123">
    <property type="term" value="P:mitochondrial electron transport, cytochrome c to oxygen"/>
    <property type="evidence" value="ECO:0007669"/>
    <property type="project" value="InterPro"/>
</dbReference>
<dbReference type="GO" id="GO:0002082">
    <property type="term" value="P:regulation of oxidative phosphorylation"/>
    <property type="evidence" value="ECO:0007669"/>
    <property type="project" value="UniProtKB-ARBA"/>
</dbReference>
<keyword evidence="8" id="KW-0007">Acetylation</keyword>
<dbReference type="GO" id="GO:0005743">
    <property type="term" value="C:mitochondrial inner membrane"/>
    <property type="evidence" value="ECO:0007669"/>
    <property type="project" value="UniProtKB-SubCell"/>
</dbReference>
<evidence type="ECO:0000256" key="3">
    <source>
        <dbReference type="ARBA" id="ARBA00009331"/>
    </source>
</evidence>
<dbReference type="FunFam" id="4.10.91.10:FF:000001">
    <property type="entry name" value="Cytochrome c oxidase subunit 7A1, mitochondrial"/>
    <property type="match status" value="1"/>
</dbReference>
<sequence length="88" mass="9913">MNRHIFALHQVARRTFSSCARRQVENKVPQKQKMFQEDNGLPIHLKGGPGDAILYRTTMVLTILGEDARAFRSTAGPLKELDSSSTSW</sequence>
<dbReference type="Proteomes" id="UP000007635">
    <property type="component" value="Chromosome XVIII"/>
</dbReference>
<evidence type="ECO:0000256" key="13">
    <source>
        <dbReference type="ARBA" id="ARBA00042325"/>
    </source>
</evidence>
<dbReference type="InterPro" id="IPR036539">
    <property type="entry name" value="Cyt_c_oxidase_su7a_sf"/>
</dbReference>
<evidence type="ECO:0000256" key="6">
    <source>
        <dbReference type="ARBA" id="ARBA00022946"/>
    </source>
</evidence>
<dbReference type="PANTHER" id="PTHR10510">
    <property type="entry name" value="CYTOCHROME C OXIDASE POLYPEPTIDE 7A"/>
    <property type="match status" value="1"/>
</dbReference>
<keyword evidence="15" id="KW-1185">Reference proteome</keyword>
<evidence type="ECO:0000313" key="15">
    <source>
        <dbReference type="Proteomes" id="UP000007635"/>
    </source>
</evidence>
<dbReference type="GeneTree" id="ENSGT00940000154550"/>
<dbReference type="InterPro" id="IPR003177">
    <property type="entry name" value="Cytc_oxidase_su7a_met"/>
</dbReference>
<dbReference type="Pfam" id="PF02238">
    <property type="entry name" value="COX7a"/>
    <property type="match status" value="1"/>
</dbReference>
<reference evidence="14" key="3">
    <citation type="submission" date="2025-09" db="UniProtKB">
        <authorList>
            <consortium name="Ensembl"/>
        </authorList>
    </citation>
    <scope>IDENTIFICATION</scope>
</reference>
<dbReference type="CDD" id="cd00928">
    <property type="entry name" value="Cyt_c_Oxidase_VIIa"/>
    <property type="match status" value="1"/>
</dbReference>
<dbReference type="Gene3D" id="4.10.91.10">
    <property type="entry name" value="Cytochrome c oxidase, subunit VIIa"/>
    <property type="match status" value="1"/>
</dbReference>
<dbReference type="Ensembl" id="ENSGACT00000078536.1">
    <property type="protein sequence ID" value="ENSGACP00000051887.1"/>
    <property type="gene ID" value="ENSGACG00000024129.1"/>
</dbReference>
<evidence type="ECO:0000256" key="5">
    <source>
        <dbReference type="ARBA" id="ARBA00022792"/>
    </source>
</evidence>
<dbReference type="PANTHER" id="PTHR10510:SF15">
    <property type="entry name" value="CYTOCHROME C OXIDASE SUBUNIT 7A2, MITOCHONDRIAL"/>
    <property type="match status" value="1"/>
</dbReference>
<evidence type="ECO:0000256" key="8">
    <source>
        <dbReference type="ARBA" id="ARBA00022990"/>
    </source>
</evidence>
<evidence type="ECO:0000256" key="12">
    <source>
        <dbReference type="ARBA" id="ARBA00040282"/>
    </source>
</evidence>
<comment type="similarity">
    <text evidence="3">Belongs to the cytochrome c oxidase VIIa family.</text>
</comment>
<dbReference type="GO" id="GO:0045277">
    <property type="term" value="C:respiratory chain complex IV"/>
    <property type="evidence" value="ECO:0007669"/>
    <property type="project" value="InterPro"/>
</dbReference>
<reference evidence="14 15" key="1">
    <citation type="journal article" date="2021" name="G3 (Bethesda)">
        <title>Improved contiguity of the threespine stickleback genome using long-read sequencing.</title>
        <authorList>
            <person name="Nath S."/>
            <person name="Shaw D.E."/>
            <person name="White M.A."/>
        </authorList>
    </citation>
    <scope>NUCLEOTIDE SEQUENCE [LARGE SCALE GENOMIC DNA]</scope>
    <source>
        <strain evidence="14 15">Lake Benthic</strain>
    </source>
</reference>
<evidence type="ECO:0000256" key="11">
    <source>
        <dbReference type="ARBA" id="ARBA00023136"/>
    </source>
</evidence>
<keyword evidence="5" id="KW-0999">Mitochondrion inner membrane</keyword>
<dbReference type="GO" id="GO:0097250">
    <property type="term" value="P:mitochondrial respirasome assembly"/>
    <property type="evidence" value="ECO:0007669"/>
    <property type="project" value="TreeGrafter"/>
</dbReference>
<evidence type="ECO:0000313" key="14">
    <source>
        <dbReference type="Ensembl" id="ENSGACP00000051887.1"/>
    </source>
</evidence>
<keyword evidence="9" id="KW-0560">Oxidoreductase</keyword>
<organism evidence="14 15">
    <name type="scientific">Gasterosteus aculeatus aculeatus</name>
    <name type="common">three-spined stickleback</name>
    <dbReference type="NCBI Taxonomy" id="481459"/>
    <lineage>
        <taxon>Eukaryota</taxon>
        <taxon>Metazoa</taxon>
        <taxon>Chordata</taxon>
        <taxon>Craniata</taxon>
        <taxon>Vertebrata</taxon>
        <taxon>Euteleostomi</taxon>
        <taxon>Actinopterygii</taxon>
        <taxon>Neopterygii</taxon>
        <taxon>Teleostei</taxon>
        <taxon>Neoteleostei</taxon>
        <taxon>Acanthomorphata</taxon>
        <taxon>Eupercaria</taxon>
        <taxon>Perciformes</taxon>
        <taxon>Cottioidei</taxon>
        <taxon>Gasterosteales</taxon>
        <taxon>Gasterosteidae</taxon>
        <taxon>Gasterosteus</taxon>
    </lineage>
</organism>
<dbReference type="AlphaFoldDB" id="A0AAQ4QMZ0"/>
<evidence type="ECO:0000256" key="1">
    <source>
        <dbReference type="ARBA" id="ARBA00004434"/>
    </source>
</evidence>
<keyword evidence="10" id="KW-0496">Mitochondrion</keyword>
<keyword evidence="4" id="KW-0812">Transmembrane</keyword>
<evidence type="ECO:0000256" key="10">
    <source>
        <dbReference type="ARBA" id="ARBA00023128"/>
    </source>
</evidence>
<keyword evidence="6" id="KW-0809">Transit peptide</keyword>
<proteinExistence type="inferred from homology"/>